<keyword evidence="3" id="KW-1185">Reference proteome</keyword>
<accession>A0AAV8SGD8</accession>
<dbReference type="AlphaFoldDB" id="A0AAV8SGD8"/>
<comment type="caution">
    <text evidence="2">The sequence shown here is derived from an EMBL/GenBank/DDBJ whole genome shotgun (WGS) entry which is preliminary data.</text>
</comment>
<evidence type="ECO:0000313" key="2">
    <source>
        <dbReference type="EMBL" id="KAJ8751311.1"/>
    </source>
</evidence>
<evidence type="ECO:0000313" key="3">
    <source>
        <dbReference type="Proteomes" id="UP001159364"/>
    </source>
</evidence>
<sequence>MHDGLKQRMIDIGCLEPRETDDVEEQKKKKNETREGGFRARPDKINWLAIIKDNSV</sequence>
<reference evidence="2 3" key="1">
    <citation type="submission" date="2021-09" db="EMBL/GenBank/DDBJ databases">
        <title>Genomic insights and catalytic innovation underlie evolution of tropane alkaloids biosynthesis.</title>
        <authorList>
            <person name="Wang Y.-J."/>
            <person name="Tian T."/>
            <person name="Huang J.-P."/>
            <person name="Huang S.-X."/>
        </authorList>
    </citation>
    <scope>NUCLEOTIDE SEQUENCE [LARGE SCALE GENOMIC DNA]</scope>
    <source>
        <strain evidence="2">KIB-2018</strain>
        <tissue evidence="2">Leaf</tissue>
    </source>
</reference>
<protein>
    <submittedName>
        <fullName evidence="2">Uncharacterized protein</fullName>
    </submittedName>
</protein>
<proteinExistence type="predicted"/>
<evidence type="ECO:0000256" key="1">
    <source>
        <dbReference type="SAM" id="MobiDB-lite"/>
    </source>
</evidence>
<feature type="region of interest" description="Disordered" evidence="1">
    <location>
        <begin position="1"/>
        <end position="38"/>
    </location>
</feature>
<organism evidence="2 3">
    <name type="scientific">Erythroxylum novogranatense</name>
    <dbReference type="NCBI Taxonomy" id="1862640"/>
    <lineage>
        <taxon>Eukaryota</taxon>
        <taxon>Viridiplantae</taxon>
        <taxon>Streptophyta</taxon>
        <taxon>Embryophyta</taxon>
        <taxon>Tracheophyta</taxon>
        <taxon>Spermatophyta</taxon>
        <taxon>Magnoliopsida</taxon>
        <taxon>eudicotyledons</taxon>
        <taxon>Gunneridae</taxon>
        <taxon>Pentapetalae</taxon>
        <taxon>rosids</taxon>
        <taxon>fabids</taxon>
        <taxon>Malpighiales</taxon>
        <taxon>Erythroxylaceae</taxon>
        <taxon>Erythroxylum</taxon>
    </lineage>
</organism>
<name>A0AAV8SGD8_9ROSI</name>
<dbReference type="Proteomes" id="UP001159364">
    <property type="component" value="Linkage Group LG11"/>
</dbReference>
<dbReference type="EMBL" id="JAIWQS010000011">
    <property type="protein sequence ID" value="KAJ8751311.1"/>
    <property type="molecule type" value="Genomic_DNA"/>
</dbReference>
<gene>
    <name evidence="2" type="ORF">K2173_016493</name>
</gene>